<evidence type="ECO:0008006" key="4">
    <source>
        <dbReference type="Google" id="ProtNLM"/>
    </source>
</evidence>
<reference evidence="3" key="1">
    <citation type="submission" date="2022-10" db="EMBL/GenBank/DDBJ databases">
        <title>Genome assembly of Pristionchus species.</title>
        <authorList>
            <person name="Yoshida K."/>
            <person name="Sommer R.J."/>
        </authorList>
    </citation>
    <scope>NUCLEOTIDE SEQUENCE [LARGE SCALE GENOMIC DNA]</scope>
    <source>
        <strain evidence="3">RS5460</strain>
    </source>
</reference>
<dbReference type="EMBL" id="BTRK01000006">
    <property type="protein sequence ID" value="GMR62654.1"/>
    <property type="molecule type" value="Genomic_DNA"/>
</dbReference>
<proteinExistence type="predicted"/>
<name>A0AAN5IFB0_9BILA</name>
<evidence type="ECO:0000313" key="2">
    <source>
        <dbReference type="EMBL" id="GMR62654.1"/>
    </source>
</evidence>
<evidence type="ECO:0000256" key="1">
    <source>
        <dbReference type="SAM" id="Phobius"/>
    </source>
</evidence>
<evidence type="ECO:0000313" key="3">
    <source>
        <dbReference type="Proteomes" id="UP001328107"/>
    </source>
</evidence>
<keyword evidence="3" id="KW-1185">Reference proteome</keyword>
<protein>
    <recommendedName>
        <fullName evidence="4">G protein-coupled receptor</fullName>
    </recommendedName>
</protein>
<keyword evidence="1" id="KW-0472">Membrane</keyword>
<comment type="caution">
    <text evidence="2">The sequence shown here is derived from an EMBL/GenBank/DDBJ whole genome shotgun (WGS) entry which is preliminary data.</text>
</comment>
<keyword evidence="1" id="KW-1133">Transmembrane helix</keyword>
<organism evidence="2 3">
    <name type="scientific">Pristionchus mayeri</name>
    <dbReference type="NCBI Taxonomy" id="1317129"/>
    <lineage>
        <taxon>Eukaryota</taxon>
        <taxon>Metazoa</taxon>
        <taxon>Ecdysozoa</taxon>
        <taxon>Nematoda</taxon>
        <taxon>Chromadorea</taxon>
        <taxon>Rhabditida</taxon>
        <taxon>Rhabditina</taxon>
        <taxon>Diplogasteromorpha</taxon>
        <taxon>Diplogasteroidea</taxon>
        <taxon>Neodiplogasteridae</taxon>
        <taxon>Pristionchus</taxon>
    </lineage>
</organism>
<accession>A0AAN5IFB0</accession>
<sequence length="74" mass="8478">TNDELRKVDCYDPKIALIFVGYTLFCFGIATLFLVSISTHIFVLLRDVAKISMSEKTRNYHHIMTRALGTLIKN</sequence>
<feature type="transmembrane region" description="Helical" evidence="1">
    <location>
        <begin position="15"/>
        <end position="45"/>
    </location>
</feature>
<keyword evidence="1" id="KW-0812">Transmembrane</keyword>
<dbReference type="Proteomes" id="UP001328107">
    <property type="component" value="Unassembled WGS sequence"/>
</dbReference>
<dbReference type="AlphaFoldDB" id="A0AAN5IFB0"/>
<feature type="non-terminal residue" evidence="2">
    <location>
        <position position="1"/>
    </location>
</feature>
<gene>
    <name evidence="2" type="ORF">PMAYCL1PPCAC_32849</name>
</gene>